<proteinExistence type="predicted"/>
<dbReference type="Proteomes" id="UP001500426">
    <property type="component" value="Unassembled WGS sequence"/>
</dbReference>
<keyword evidence="1" id="KW-0812">Transmembrane</keyword>
<dbReference type="EMBL" id="BAABCS010000018">
    <property type="protein sequence ID" value="GAA4052968.1"/>
    <property type="molecule type" value="Genomic_DNA"/>
</dbReference>
<organism evidence="2 3">
    <name type="scientific">Flavobacterium chungnamense</name>
    <dbReference type="NCBI Taxonomy" id="706182"/>
    <lineage>
        <taxon>Bacteria</taxon>
        <taxon>Pseudomonadati</taxon>
        <taxon>Bacteroidota</taxon>
        <taxon>Flavobacteriia</taxon>
        <taxon>Flavobacteriales</taxon>
        <taxon>Flavobacteriaceae</taxon>
        <taxon>Flavobacterium</taxon>
    </lineage>
</organism>
<evidence type="ECO:0000313" key="3">
    <source>
        <dbReference type="Proteomes" id="UP001500426"/>
    </source>
</evidence>
<sequence>MKFPLKTNRIKRKDTIEENNLKLNIELDNFGIKLIKVIGIVGLIIGFVVLIVFYFWVFKKMF</sequence>
<accession>A0ABP7UU54</accession>
<name>A0ABP7UU54_9FLAO</name>
<evidence type="ECO:0000256" key="1">
    <source>
        <dbReference type="SAM" id="Phobius"/>
    </source>
</evidence>
<evidence type="ECO:0000313" key="2">
    <source>
        <dbReference type="EMBL" id="GAA4052968.1"/>
    </source>
</evidence>
<keyword evidence="3" id="KW-1185">Reference proteome</keyword>
<reference evidence="3" key="1">
    <citation type="journal article" date="2019" name="Int. J. Syst. Evol. Microbiol.">
        <title>The Global Catalogue of Microorganisms (GCM) 10K type strain sequencing project: providing services to taxonomists for standard genome sequencing and annotation.</title>
        <authorList>
            <consortium name="The Broad Institute Genomics Platform"/>
            <consortium name="The Broad Institute Genome Sequencing Center for Infectious Disease"/>
            <person name="Wu L."/>
            <person name="Ma J."/>
        </authorList>
    </citation>
    <scope>NUCLEOTIDE SEQUENCE [LARGE SCALE GENOMIC DNA]</scope>
    <source>
        <strain evidence="3">JCM 17068</strain>
    </source>
</reference>
<keyword evidence="1" id="KW-0472">Membrane</keyword>
<protein>
    <submittedName>
        <fullName evidence="2">Uncharacterized protein</fullName>
    </submittedName>
</protein>
<feature type="transmembrane region" description="Helical" evidence="1">
    <location>
        <begin position="34"/>
        <end position="57"/>
    </location>
</feature>
<gene>
    <name evidence="2" type="ORF">GCM10022388_19090</name>
</gene>
<comment type="caution">
    <text evidence="2">The sequence shown here is derived from an EMBL/GenBank/DDBJ whole genome shotgun (WGS) entry which is preliminary data.</text>
</comment>
<keyword evidence="1" id="KW-1133">Transmembrane helix</keyword>